<evidence type="ECO:0000313" key="3">
    <source>
        <dbReference type="EMBL" id="KIL35658.1"/>
    </source>
</evidence>
<gene>
    <name evidence="3" type="ORF">SD71_12220</name>
</gene>
<evidence type="ECO:0000256" key="1">
    <source>
        <dbReference type="ARBA" id="ARBA00008270"/>
    </source>
</evidence>
<dbReference type="Gene3D" id="3.10.310.10">
    <property type="entry name" value="Diaminopimelate Epimerase, Chain A, domain 1"/>
    <property type="match status" value="2"/>
</dbReference>
<dbReference type="EMBL" id="JXAL01000017">
    <property type="protein sequence ID" value="KIL35658.1"/>
    <property type="molecule type" value="Genomic_DNA"/>
</dbReference>
<accession>A0ABR5A4T6</accession>
<protein>
    <submittedName>
        <fullName evidence="3">Oxidoreductase</fullName>
    </submittedName>
</protein>
<evidence type="ECO:0000313" key="4">
    <source>
        <dbReference type="Proteomes" id="UP000054526"/>
    </source>
</evidence>
<evidence type="ECO:0000256" key="2">
    <source>
        <dbReference type="ARBA" id="ARBA00023235"/>
    </source>
</evidence>
<keyword evidence="2" id="KW-0413">Isomerase</keyword>
<dbReference type="Proteomes" id="UP000054526">
    <property type="component" value="Unassembled WGS sequence"/>
</dbReference>
<dbReference type="NCBIfam" id="TIGR00654">
    <property type="entry name" value="PhzF_family"/>
    <property type="match status" value="1"/>
</dbReference>
<dbReference type="Pfam" id="PF02567">
    <property type="entry name" value="PhzC-PhzF"/>
    <property type="match status" value="1"/>
</dbReference>
<dbReference type="PANTHER" id="PTHR13774:SF17">
    <property type="entry name" value="PHENAZINE BIOSYNTHESIS-LIKE DOMAIN-CONTAINING PROTEIN"/>
    <property type="match status" value="1"/>
</dbReference>
<comment type="similarity">
    <text evidence="1">Belongs to the PhzF family.</text>
</comment>
<dbReference type="PIRSF" id="PIRSF016184">
    <property type="entry name" value="PhzC_PhzF"/>
    <property type="match status" value="1"/>
</dbReference>
<reference evidence="3 4" key="1">
    <citation type="submission" date="2014-12" db="EMBL/GenBank/DDBJ databases">
        <title>Draft genome sequence of Cohnella kolymensis strain B-2846.</title>
        <authorList>
            <person name="Karlyshev A.V."/>
            <person name="Kudryashova E.B."/>
        </authorList>
    </citation>
    <scope>NUCLEOTIDE SEQUENCE [LARGE SCALE GENOMIC DNA]</scope>
    <source>
        <strain evidence="3 4">VKM B-2846</strain>
    </source>
</reference>
<proteinExistence type="inferred from homology"/>
<dbReference type="PANTHER" id="PTHR13774">
    <property type="entry name" value="PHENAZINE BIOSYNTHESIS PROTEIN"/>
    <property type="match status" value="1"/>
</dbReference>
<dbReference type="InterPro" id="IPR003719">
    <property type="entry name" value="Phenazine_PhzF-like"/>
</dbReference>
<keyword evidence="4" id="KW-1185">Reference proteome</keyword>
<comment type="caution">
    <text evidence="3">The sequence shown here is derived from an EMBL/GenBank/DDBJ whole genome shotgun (WGS) entry which is preliminary data.</text>
</comment>
<organism evidence="3 4">
    <name type="scientific">Cohnella kolymensis</name>
    <dbReference type="NCBI Taxonomy" id="1590652"/>
    <lineage>
        <taxon>Bacteria</taxon>
        <taxon>Bacillati</taxon>
        <taxon>Bacillota</taxon>
        <taxon>Bacilli</taxon>
        <taxon>Bacillales</taxon>
        <taxon>Paenibacillaceae</taxon>
        <taxon>Cohnella</taxon>
    </lineage>
</organism>
<sequence length="264" mass="29203">MPSNLAIYTVDAFTNEAFKGNPAGVCMVEGAVSEEWMQNVGAEMNLAETALLHKVDGYYSLRWFTPQAEVDLCGHATLASAHILWTEGYDSAAELRFMTKSGVLTASRSGDWIVLDFPLERDNACEAPGFLEEALGVPLKYVGRNRMDYIVEVENQEVVKSLKPKMELLRRLEGRGVIVTSRANDKAVDFVSRCFFPGVGIDEDPVTGSAHCCLGPYWQKRLHKDEFSALQISKRGGVLKLKIEGERIRISGQAVTTLKGRLIS</sequence>
<dbReference type="SUPFAM" id="SSF54506">
    <property type="entry name" value="Diaminopimelate epimerase-like"/>
    <property type="match status" value="1"/>
</dbReference>
<name>A0ABR5A4T6_9BACL</name>
<dbReference type="RefSeq" id="WP_041063600.1">
    <property type="nucleotide sequence ID" value="NZ_JXAL01000017.1"/>
</dbReference>